<dbReference type="RefSeq" id="WP_013255470.1">
    <property type="nucleotide sequence ID" value="NC_014364.1"/>
</dbReference>
<dbReference type="SUPFAM" id="SSF52172">
    <property type="entry name" value="CheY-like"/>
    <property type="match status" value="1"/>
</dbReference>
<dbReference type="InterPro" id="IPR011006">
    <property type="entry name" value="CheY-like_superfamily"/>
</dbReference>
<dbReference type="GO" id="GO:0000976">
    <property type="term" value="F:transcription cis-regulatory region binding"/>
    <property type="evidence" value="ECO:0007669"/>
    <property type="project" value="TreeGrafter"/>
</dbReference>
<dbReference type="KEGG" id="ssm:Spirs_2908"/>
<proteinExistence type="predicted"/>
<feature type="domain" description="Response regulatory" evidence="7">
    <location>
        <begin position="2"/>
        <end position="128"/>
    </location>
</feature>
<evidence type="ECO:0000313" key="8">
    <source>
        <dbReference type="EMBL" id="ADK82011.1"/>
    </source>
</evidence>
<keyword evidence="9" id="KW-1185">Reference proteome</keyword>
<dbReference type="PANTHER" id="PTHR48111">
    <property type="entry name" value="REGULATOR OF RPOS"/>
    <property type="match status" value="1"/>
</dbReference>
<dbReference type="CDD" id="cd00156">
    <property type="entry name" value="REC"/>
    <property type="match status" value="1"/>
</dbReference>
<dbReference type="HOGENOM" id="CLU_000445_69_12_12"/>
<evidence type="ECO:0000256" key="6">
    <source>
        <dbReference type="PROSITE-ProRule" id="PRU00169"/>
    </source>
</evidence>
<evidence type="ECO:0000256" key="5">
    <source>
        <dbReference type="ARBA" id="ARBA00023163"/>
    </source>
</evidence>
<reference evidence="8 9" key="1">
    <citation type="journal article" date="2010" name="Stand. Genomic Sci.">
        <title>Complete genome sequence of Spirochaeta smaragdinae type strain (SEBR 4228).</title>
        <authorList>
            <person name="Mavromatis K."/>
            <person name="Yasawong M."/>
            <person name="Chertkov O."/>
            <person name="Lapidus A."/>
            <person name="Lucas S."/>
            <person name="Nolan M."/>
            <person name="Del Rio T.G."/>
            <person name="Tice H."/>
            <person name="Cheng J.F."/>
            <person name="Pitluck S."/>
            <person name="Liolios K."/>
            <person name="Ivanova N."/>
            <person name="Tapia R."/>
            <person name="Han C."/>
            <person name="Bruce D."/>
            <person name="Goodwin L."/>
            <person name="Pati A."/>
            <person name="Chen A."/>
            <person name="Palaniappan K."/>
            <person name="Land M."/>
            <person name="Hauser L."/>
            <person name="Chang Y.J."/>
            <person name="Jeffries C.D."/>
            <person name="Detter J.C."/>
            <person name="Rohde M."/>
            <person name="Brambilla E."/>
            <person name="Spring S."/>
            <person name="Goker M."/>
            <person name="Sikorski J."/>
            <person name="Woyke T."/>
            <person name="Bristow J."/>
            <person name="Eisen J.A."/>
            <person name="Markowitz V."/>
            <person name="Hugenholtz P."/>
            <person name="Klenk H.P."/>
            <person name="Kyrpides N.C."/>
        </authorList>
    </citation>
    <scope>NUCLEOTIDE SEQUENCE [LARGE SCALE GENOMIC DNA]</scope>
    <source>
        <strain evidence="9">DSM 11293 / JCM 15392 / SEBR 4228</strain>
    </source>
</reference>
<dbReference type="PANTHER" id="PTHR48111:SF21">
    <property type="entry name" value="DNA-BINDING DUAL MASTER TRANSCRIPTIONAL REGULATOR RPAA"/>
    <property type="match status" value="1"/>
</dbReference>
<dbReference type="PROSITE" id="PS50110">
    <property type="entry name" value="RESPONSE_REGULATORY"/>
    <property type="match status" value="1"/>
</dbReference>
<feature type="modified residue" description="4-aspartylphosphate" evidence="6">
    <location>
        <position position="55"/>
    </location>
</feature>
<dbReference type="STRING" id="573413.Spirs_2908"/>
<dbReference type="eggNOG" id="COG0745">
    <property type="taxonomic scope" value="Bacteria"/>
</dbReference>
<dbReference type="GO" id="GO:0000156">
    <property type="term" value="F:phosphorelay response regulator activity"/>
    <property type="evidence" value="ECO:0007669"/>
    <property type="project" value="TreeGrafter"/>
</dbReference>
<accession>E1R3P0</accession>
<keyword evidence="3" id="KW-0805">Transcription regulation</keyword>
<dbReference type="InterPro" id="IPR001789">
    <property type="entry name" value="Sig_transdc_resp-reg_receiver"/>
</dbReference>
<dbReference type="AlphaFoldDB" id="E1R3P0"/>
<dbReference type="EMBL" id="CP002116">
    <property type="protein sequence ID" value="ADK82011.1"/>
    <property type="molecule type" value="Genomic_DNA"/>
</dbReference>
<keyword evidence="2" id="KW-0902">Two-component regulatory system</keyword>
<organism evidence="8 9">
    <name type="scientific">Sediminispirochaeta smaragdinae (strain DSM 11293 / JCM 15392 / SEBR 4228)</name>
    <name type="common">Spirochaeta smaragdinae</name>
    <dbReference type="NCBI Taxonomy" id="573413"/>
    <lineage>
        <taxon>Bacteria</taxon>
        <taxon>Pseudomonadati</taxon>
        <taxon>Spirochaetota</taxon>
        <taxon>Spirochaetia</taxon>
        <taxon>Spirochaetales</taxon>
        <taxon>Spirochaetaceae</taxon>
        <taxon>Sediminispirochaeta</taxon>
    </lineage>
</organism>
<protein>
    <submittedName>
        <fullName evidence="8">Response regulator receiver protein</fullName>
    </submittedName>
</protein>
<evidence type="ECO:0000259" key="7">
    <source>
        <dbReference type="PROSITE" id="PS50110"/>
    </source>
</evidence>
<evidence type="ECO:0000256" key="1">
    <source>
        <dbReference type="ARBA" id="ARBA00022553"/>
    </source>
</evidence>
<keyword evidence="5" id="KW-0804">Transcription</keyword>
<dbReference type="SMART" id="SM00448">
    <property type="entry name" value="REC"/>
    <property type="match status" value="1"/>
</dbReference>
<dbReference type="GO" id="GO:0006355">
    <property type="term" value="P:regulation of DNA-templated transcription"/>
    <property type="evidence" value="ECO:0007669"/>
    <property type="project" value="TreeGrafter"/>
</dbReference>
<dbReference type="Pfam" id="PF00072">
    <property type="entry name" value="Response_reg"/>
    <property type="match status" value="1"/>
</dbReference>
<dbReference type="Gene3D" id="3.40.50.2300">
    <property type="match status" value="1"/>
</dbReference>
<dbReference type="Proteomes" id="UP000002318">
    <property type="component" value="Chromosome"/>
</dbReference>
<evidence type="ECO:0000256" key="4">
    <source>
        <dbReference type="ARBA" id="ARBA00023125"/>
    </source>
</evidence>
<keyword evidence="1 6" id="KW-0597">Phosphoprotein</keyword>
<evidence type="ECO:0000256" key="2">
    <source>
        <dbReference type="ARBA" id="ARBA00023012"/>
    </source>
</evidence>
<sequence>MKILIVEDDFASRKLMENLLKEFGDYDSVVDGEEALQAFRISLEDKTPYDLICLDIMLPKLDGQTVLREVRRIEEERGILGLDGAKVIMTTALGDAVNVMTAFRSQCEGYIQKPITKEKLVSMMLDLGLLAH</sequence>
<name>E1R3P0_SEDSS</name>
<evidence type="ECO:0000256" key="3">
    <source>
        <dbReference type="ARBA" id="ARBA00023015"/>
    </source>
</evidence>
<dbReference type="OrthoDB" id="9797769at2"/>
<evidence type="ECO:0000313" key="9">
    <source>
        <dbReference type="Proteomes" id="UP000002318"/>
    </source>
</evidence>
<dbReference type="InterPro" id="IPR039420">
    <property type="entry name" value="WalR-like"/>
</dbReference>
<keyword evidence="4" id="KW-0238">DNA-binding</keyword>
<dbReference type="GO" id="GO:0032993">
    <property type="term" value="C:protein-DNA complex"/>
    <property type="evidence" value="ECO:0007669"/>
    <property type="project" value="TreeGrafter"/>
</dbReference>
<dbReference type="GO" id="GO:0005829">
    <property type="term" value="C:cytosol"/>
    <property type="evidence" value="ECO:0007669"/>
    <property type="project" value="TreeGrafter"/>
</dbReference>
<gene>
    <name evidence="8" type="ordered locus">Spirs_2908</name>
</gene>